<organism evidence="2 3">
    <name type="scientific">Parascaris univalens</name>
    <name type="common">Nematode worm</name>
    <dbReference type="NCBI Taxonomy" id="6257"/>
    <lineage>
        <taxon>Eukaryota</taxon>
        <taxon>Metazoa</taxon>
        <taxon>Ecdysozoa</taxon>
        <taxon>Nematoda</taxon>
        <taxon>Chromadorea</taxon>
        <taxon>Rhabditida</taxon>
        <taxon>Spirurina</taxon>
        <taxon>Ascaridomorpha</taxon>
        <taxon>Ascaridoidea</taxon>
        <taxon>Ascarididae</taxon>
        <taxon>Parascaris</taxon>
    </lineage>
</organism>
<protein>
    <submittedName>
        <fullName evidence="3">Uncharacterized protein</fullName>
    </submittedName>
</protein>
<proteinExistence type="predicted"/>
<keyword evidence="2" id="KW-1185">Reference proteome</keyword>
<keyword evidence="1" id="KW-1133">Transmembrane helix</keyword>
<feature type="transmembrane region" description="Helical" evidence="1">
    <location>
        <begin position="96"/>
        <end position="116"/>
    </location>
</feature>
<sequence>VCEMLGDTIFYFLLNLSSSFCLAAAHNALFFVLDMRTVVMHFLHYALTFCFLLLCYALGMKQTRARLPIQSFVKPVLTQILIVLLSSTIHSQQRSGSLYLLRLFDCVTMFTVIHYGKKTLGTVDTWPSYGILLPIAIGGSLSWLEFSIIEYDTIALLLCPLLAVAQGLQILQLQKCCKVIAANEVEIFSLYFTGLTAVALAIPALRSWLNSHVSVNASWESIDYVLIGMSIVFMPNFKYSELWLQLHLDARDFLVLEQSKFWAASIGQWFLQNMAHATIFSLVGKVLLLGGLVRYAGHIRSRRYHISEAKR</sequence>
<dbReference type="AlphaFoldDB" id="A0A915AFX9"/>
<reference evidence="3" key="1">
    <citation type="submission" date="2022-11" db="UniProtKB">
        <authorList>
            <consortium name="WormBaseParasite"/>
        </authorList>
    </citation>
    <scope>IDENTIFICATION</scope>
</reference>
<accession>A0A915AFX9</accession>
<feature type="transmembrane region" description="Helical" evidence="1">
    <location>
        <begin position="154"/>
        <end position="173"/>
    </location>
</feature>
<feature type="transmembrane region" description="Helical" evidence="1">
    <location>
        <begin position="12"/>
        <end position="33"/>
    </location>
</feature>
<evidence type="ECO:0000313" key="2">
    <source>
        <dbReference type="Proteomes" id="UP000887569"/>
    </source>
</evidence>
<dbReference type="WBParaSite" id="PgR005X_g037_t01">
    <property type="protein sequence ID" value="PgR005X_g037_t01"/>
    <property type="gene ID" value="PgR005X_g037"/>
</dbReference>
<name>A0A915AFX9_PARUN</name>
<evidence type="ECO:0000256" key="1">
    <source>
        <dbReference type="SAM" id="Phobius"/>
    </source>
</evidence>
<feature type="transmembrane region" description="Helical" evidence="1">
    <location>
        <begin position="39"/>
        <end position="59"/>
    </location>
</feature>
<feature type="transmembrane region" description="Helical" evidence="1">
    <location>
        <begin position="185"/>
        <end position="205"/>
    </location>
</feature>
<feature type="transmembrane region" description="Helical" evidence="1">
    <location>
        <begin position="274"/>
        <end position="293"/>
    </location>
</feature>
<keyword evidence="1" id="KW-0812">Transmembrane</keyword>
<keyword evidence="1" id="KW-0472">Membrane</keyword>
<dbReference type="Proteomes" id="UP000887569">
    <property type="component" value="Unplaced"/>
</dbReference>
<feature type="transmembrane region" description="Helical" evidence="1">
    <location>
        <begin position="128"/>
        <end position="148"/>
    </location>
</feature>
<evidence type="ECO:0000313" key="3">
    <source>
        <dbReference type="WBParaSite" id="PgR005X_g037_t01"/>
    </source>
</evidence>